<protein>
    <submittedName>
        <fullName evidence="2">Uncharacterized protein</fullName>
    </submittedName>
</protein>
<accession>A0ABV8AL33</accession>
<gene>
    <name evidence="2" type="ORF">ACFOSX_10505</name>
</gene>
<feature type="transmembrane region" description="Helical" evidence="1">
    <location>
        <begin position="73"/>
        <end position="95"/>
    </location>
</feature>
<sequence length="96" mass="10540">MTTLYQKIEREWTENFLGYTAMAIVLSTCIGSVAIMTSVMQGNGFFQMFQVFLVVCACSIHNASILTVQKPSVVLKLLIASVLTSFLVMTFGVAFS</sequence>
<dbReference type="RefSeq" id="WP_386100505.1">
    <property type="nucleotide sequence ID" value="NZ_JBHSAT010000005.1"/>
</dbReference>
<evidence type="ECO:0000256" key="1">
    <source>
        <dbReference type="SAM" id="Phobius"/>
    </source>
</evidence>
<comment type="caution">
    <text evidence="2">The sequence shown here is derived from an EMBL/GenBank/DDBJ whole genome shotgun (WGS) entry which is preliminary data.</text>
</comment>
<proteinExistence type="predicted"/>
<name>A0ABV8AL33_9FLAO</name>
<keyword evidence="1" id="KW-1133">Transmembrane helix</keyword>
<keyword evidence="1" id="KW-0472">Membrane</keyword>
<evidence type="ECO:0000313" key="3">
    <source>
        <dbReference type="Proteomes" id="UP001595812"/>
    </source>
</evidence>
<keyword evidence="1" id="KW-0812">Transmembrane</keyword>
<evidence type="ECO:0000313" key="2">
    <source>
        <dbReference type="EMBL" id="MFC3877665.1"/>
    </source>
</evidence>
<feature type="transmembrane region" description="Helical" evidence="1">
    <location>
        <begin position="45"/>
        <end position="66"/>
    </location>
</feature>
<organism evidence="2 3">
    <name type="scientific">Winogradskyella maritima</name>
    <dbReference type="NCBI Taxonomy" id="1517766"/>
    <lineage>
        <taxon>Bacteria</taxon>
        <taxon>Pseudomonadati</taxon>
        <taxon>Bacteroidota</taxon>
        <taxon>Flavobacteriia</taxon>
        <taxon>Flavobacteriales</taxon>
        <taxon>Flavobacteriaceae</taxon>
        <taxon>Winogradskyella</taxon>
    </lineage>
</organism>
<reference evidence="3" key="1">
    <citation type="journal article" date="2019" name="Int. J. Syst. Evol. Microbiol.">
        <title>The Global Catalogue of Microorganisms (GCM) 10K type strain sequencing project: providing services to taxonomists for standard genome sequencing and annotation.</title>
        <authorList>
            <consortium name="The Broad Institute Genomics Platform"/>
            <consortium name="The Broad Institute Genome Sequencing Center for Infectious Disease"/>
            <person name="Wu L."/>
            <person name="Ma J."/>
        </authorList>
    </citation>
    <scope>NUCLEOTIDE SEQUENCE [LARGE SCALE GENOMIC DNA]</scope>
    <source>
        <strain evidence="3">CECT 8979</strain>
    </source>
</reference>
<dbReference type="Proteomes" id="UP001595812">
    <property type="component" value="Unassembled WGS sequence"/>
</dbReference>
<keyword evidence="3" id="KW-1185">Reference proteome</keyword>
<feature type="transmembrane region" description="Helical" evidence="1">
    <location>
        <begin position="16"/>
        <end position="39"/>
    </location>
</feature>
<dbReference type="EMBL" id="JBHSAT010000005">
    <property type="protein sequence ID" value="MFC3877665.1"/>
    <property type="molecule type" value="Genomic_DNA"/>
</dbReference>